<gene>
    <name evidence="1" type="ORF">PILCRDRAFT_747261</name>
</gene>
<dbReference type="EMBL" id="KN833183">
    <property type="protein sequence ID" value="KIM71957.1"/>
    <property type="molecule type" value="Genomic_DNA"/>
</dbReference>
<organism evidence="1 2">
    <name type="scientific">Piloderma croceum (strain F 1598)</name>
    <dbReference type="NCBI Taxonomy" id="765440"/>
    <lineage>
        <taxon>Eukaryota</taxon>
        <taxon>Fungi</taxon>
        <taxon>Dikarya</taxon>
        <taxon>Basidiomycota</taxon>
        <taxon>Agaricomycotina</taxon>
        <taxon>Agaricomycetes</taxon>
        <taxon>Agaricomycetidae</taxon>
        <taxon>Atheliales</taxon>
        <taxon>Atheliaceae</taxon>
        <taxon>Piloderma</taxon>
    </lineage>
</organism>
<dbReference type="InParanoid" id="A0A0C3B3U3"/>
<protein>
    <submittedName>
        <fullName evidence="1">Uncharacterized protein</fullName>
    </submittedName>
</protein>
<evidence type="ECO:0000313" key="2">
    <source>
        <dbReference type="Proteomes" id="UP000054166"/>
    </source>
</evidence>
<evidence type="ECO:0000313" key="1">
    <source>
        <dbReference type="EMBL" id="KIM71957.1"/>
    </source>
</evidence>
<dbReference type="AlphaFoldDB" id="A0A0C3B3U3"/>
<sequence>MDTVVPLWDLPGINLSTYPHSISVQVTVTRVTTSRHAASLCSEVFDNSPVFQHLTLVHHRRSSPARRENNTNRRFKRYSQWHRGHKIFRTTQRSRPRGSSVVRYGFVFASVY</sequence>
<name>A0A0C3B3U3_PILCF</name>
<reference evidence="1 2" key="1">
    <citation type="submission" date="2014-04" db="EMBL/GenBank/DDBJ databases">
        <authorList>
            <consortium name="DOE Joint Genome Institute"/>
            <person name="Kuo A."/>
            <person name="Tarkka M."/>
            <person name="Buscot F."/>
            <person name="Kohler A."/>
            <person name="Nagy L.G."/>
            <person name="Floudas D."/>
            <person name="Copeland A."/>
            <person name="Barry K.W."/>
            <person name="Cichocki N."/>
            <person name="Veneault-Fourrey C."/>
            <person name="LaButti K."/>
            <person name="Lindquist E.A."/>
            <person name="Lipzen A."/>
            <person name="Lundell T."/>
            <person name="Morin E."/>
            <person name="Murat C."/>
            <person name="Sun H."/>
            <person name="Tunlid A."/>
            <person name="Henrissat B."/>
            <person name="Grigoriev I.V."/>
            <person name="Hibbett D.S."/>
            <person name="Martin F."/>
            <person name="Nordberg H.P."/>
            <person name="Cantor M.N."/>
            <person name="Hua S.X."/>
        </authorList>
    </citation>
    <scope>NUCLEOTIDE SEQUENCE [LARGE SCALE GENOMIC DNA]</scope>
    <source>
        <strain evidence="1 2">F 1598</strain>
    </source>
</reference>
<proteinExistence type="predicted"/>
<accession>A0A0C3B3U3</accession>
<dbReference type="Proteomes" id="UP000054166">
    <property type="component" value="Unassembled WGS sequence"/>
</dbReference>
<reference evidence="2" key="2">
    <citation type="submission" date="2015-01" db="EMBL/GenBank/DDBJ databases">
        <title>Evolutionary Origins and Diversification of the Mycorrhizal Mutualists.</title>
        <authorList>
            <consortium name="DOE Joint Genome Institute"/>
            <consortium name="Mycorrhizal Genomics Consortium"/>
            <person name="Kohler A."/>
            <person name="Kuo A."/>
            <person name="Nagy L.G."/>
            <person name="Floudas D."/>
            <person name="Copeland A."/>
            <person name="Barry K.W."/>
            <person name="Cichocki N."/>
            <person name="Veneault-Fourrey C."/>
            <person name="LaButti K."/>
            <person name="Lindquist E.A."/>
            <person name="Lipzen A."/>
            <person name="Lundell T."/>
            <person name="Morin E."/>
            <person name="Murat C."/>
            <person name="Riley R."/>
            <person name="Ohm R."/>
            <person name="Sun H."/>
            <person name="Tunlid A."/>
            <person name="Henrissat B."/>
            <person name="Grigoriev I.V."/>
            <person name="Hibbett D.S."/>
            <person name="Martin F."/>
        </authorList>
    </citation>
    <scope>NUCLEOTIDE SEQUENCE [LARGE SCALE GENOMIC DNA]</scope>
    <source>
        <strain evidence="2">F 1598</strain>
    </source>
</reference>
<dbReference type="HOGENOM" id="CLU_2146833_0_0_1"/>
<keyword evidence="2" id="KW-1185">Reference proteome</keyword>